<dbReference type="OrthoDB" id="159229at2759"/>
<dbReference type="GO" id="GO:0006801">
    <property type="term" value="P:superoxide metabolic process"/>
    <property type="evidence" value="ECO:0007669"/>
    <property type="project" value="InterPro"/>
</dbReference>
<dbReference type="EnsemblMetazoa" id="XM_003383291.2">
    <property type="protein sequence ID" value="XP_003383339.1"/>
    <property type="gene ID" value="LOC100636013"/>
</dbReference>
<proteinExistence type="predicted"/>
<accession>A0A1X7VPI7</accession>
<dbReference type="PANTHER" id="PTHR20910">
    <property type="entry name" value="AGAP001623-PA"/>
    <property type="match status" value="1"/>
</dbReference>
<sequence>MKTKVMLAFSLLLLLVAKGTEGQTYGRATFNIRGITGYITFMPQPNNRMMIMSNISGTNANHHWHVHLLPVDGSLPPAMRCSNDLIGGHFDPLGAVVSLGSNYSMYCNPNNQSACEVGDLSGKVGPLTSGVRNYNETTGELVLFGVNGIIGRSIKIHGTEDVCATIVSSTELNGSPTITMLKAAFIYPVGGVVYMRQVMGESAVIFGKLYWVNNSSSTMNHPWSIRMNKPSQYYREGNCNNLGSVVSDLGSRHRTISISNAPQPYYAWSFFFQDPTLNLTDPANGGSLVINFNSSNNVLACAPLVQVETLSVAAINRFTASQSSRFASTLVTTGYSPSGLRVFSSAIAPNSLCKNEFSAGRPRIYNPHSAPPLDGSEGTPDRYPVGNFSIKYRRFSPSGSRVTELPIHGHETISGHSLGSMRMGSSGMTHSCSSLWPQYPSGAEVRMAKATFNSTVTGAIYFIQRRFGDGVLGMTHIMVDIWYTNPSTAQTSGHKWHIHERPPQEGVRCVDAIGGHFNPFNVDLNNNYSTECTPFAPLRCESGDLSGKHPKLSISAASPTRPTYTYVDNNLHLWGPANYSIIGRSIGLHSTAGPLFDCGPITEIVFSSRNRTIMFSYDANFDRTTFATQLTRNARTASPSDVLILDQEMTTDSSGNTGCVSATVRTVGGSTEDADDMLNSLEIPDSAGCTSSPPSSSALMLPSLFLILFSVLLVIAGAI</sequence>
<feature type="chain" id="PRO_5010859927" description="Superoxide dismutase copper/zinc binding domain-containing protein" evidence="2">
    <location>
        <begin position="23"/>
        <end position="719"/>
    </location>
</feature>
<reference evidence="4" key="1">
    <citation type="journal article" date="2010" name="Nature">
        <title>The Amphimedon queenslandica genome and the evolution of animal complexity.</title>
        <authorList>
            <person name="Srivastava M."/>
            <person name="Simakov O."/>
            <person name="Chapman J."/>
            <person name="Fahey B."/>
            <person name="Gauthier M.E."/>
            <person name="Mitros T."/>
            <person name="Richards G.S."/>
            <person name="Conaco C."/>
            <person name="Dacre M."/>
            <person name="Hellsten U."/>
            <person name="Larroux C."/>
            <person name="Putnam N.H."/>
            <person name="Stanke M."/>
            <person name="Adamska M."/>
            <person name="Darling A."/>
            <person name="Degnan S.M."/>
            <person name="Oakley T.H."/>
            <person name="Plachetzki D.C."/>
            <person name="Zhai Y."/>
            <person name="Adamski M."/>
            <person name="Calcino A."/>
            <person name="Cummins S.F."/>
            <person name="Goodstein D.M."/>
            <person name="Harris C."/>
            <person name="Jackson D.J."/>
            <person name="Leys S.P."/>
            <person name="Shu S."/>
            <person name="Woodcroft B.J."/>
            <person name="Vervoort M."/>
            <person name="Kosik K.S."/>
            <person name="Manning G."/>
            <person name="Degnan B.M."/>
            <person name="Rokhsar D.S."/>
        </authorList>
    </citation>
    <scope>NUCLEOTIDE SEQUENCE [LARGE SCALE GENOMIC DNA]</scope>
</reference>
<feature type="signal peptide" evidence="2">
    <location>
        <begin position="1"/>
        <end position="22"/>
    </location>
</feature>
<name>A0A1X7VPI7_AMPQE</name>
<dbReference type="EnsemblMetazoa" id="Aqu2.1.41997_001">
    <property type="protein sequence ID" value="Aqu2.1.41997_001"/>
    <property type="gene ID" value="Aqu2.1.41997"/>
</dbReference>
<dbReference type="AlphaFoldDB" id="A0A1X7VPI7"/>
<gene>
    <name evidence="3" type="primary">100636013</name>
</gene>
<keyword evidence="1" id="KW-0472">Membrane</keyword>
<evidence type="ECO:0000256" key="1">
    <source>
        <dbReference type="SAM" id="Phobius"/>
    </source>
</evidence>
<feature type="transmembrane region" description="Helical" evidence="1">
    <location>
        <begin position="699"/>
        <end position="718"/>
    </location>
</feature>
<dbReference type="InterPro" id="IPR036423">
    <property type="entry name" value="SOD-like_Cu/Zn_dom_sf"/>
</dbReference>
<protein>
    <recommendedName>
        <fullName evidence="5">Superoxide dismutase copper/zinc binding domain-containing protein</fullName>
    </recommendedName>
</protein>
<dbReference type="GO" id="GO:0046872">
    <property type="term" value="F:metal ion binding"/>
    <property type="evidence" value="ECO:0007669"/>
    <property type="project" value="InterPro"/>
</dbReference>
<dbReference type="Proteomes" id="UP000007879">
    <property type="component" value="Unassembled WGS sequence"/>
</dbReference>
<dbReference type="Gene3D" id="2.60.40.200">
    <property type="entry name" value="Superoxide dismutase, copper/zinc binding domain"/>
    <property type="match status" value="2"/>
</dbReference>
<dbReference type="SUPFAM" id="SSF49329">
    <property type="entry name" value="Cu,Zn superoxide dismutase-like"/>
    <property type="match status" value="2"/>
</dbReference>
<dbReference type="OMA" id="TSDHSWH"/>
<evidence type="ECO:0000313" key="3">
    <source>
        <dbReference type="EnsemblMetazoa" id="Aqu2.1.41997_001"/>
    </source>
</evidence>
<dbReference type="InterPro" id="IPR053257">
    <property type="entry name" value="Cu-only_SOD"/>
</dbReference>
<dbReference type="KEGG" id="aqu:100636013"/>
<keyword evidence="1" id="KW-0812">Transmembrane</keyword>
<evidence type="ECO:0000313" key="4">
    <source>
        <dbReference type="Proteomes" id="UP000007879"/>
    </source>
</evidence>
<keyword evidence="1" id="KW-1133">Transmembrane helix</keyword>
<reference evidence="3" key="2">
    <citation type="submission" date="2017-05" db="UniProtKB">
        <authorList>
            <consortium name="EnsemblMetazoa"/>
        </authorList>
    </citation>
    <scope>IDENTIFICATION</scope>
</reference>
<evidence type="ECO:0008006" key="5">
    <source>
        <dbReference type="Google" id="ProtNLM"/>
    </source>
</evidence>
<keyword evidence="4" id="KW-1185">Reference proteome</keyword>
<organism evidence="3">
    <name type="scientific">Amphimedon queenslandica</name>
    <name type="common">Sponge</name>
    <dbReference type="NCBI Taxonomy" id="400682"/>
    <lineage>
        <taxon>Eukaryota</taxon>
        <taxon>Metazoa</taxon>
        <taxon>Porifera</taxon>
        <taxon>Demospongiae</taxon>
        <taxon>Heteroscleromorpha</taxon>
        <taxon>Haplosclerida</taxon>
        <taxon>Niphatidae</taxon>
        <taxon>Amphimedon</taxon>
    </lineage>
</organism>
<dbReference type="InParanoid" id="A0A1X7VPI7"/>
<dbReference type="STRING" id="400682.A0A1X7VPI7"/>
<evidence type="ECO:0000256" key="2">
    <source>
        <dbReference type="SAM" id="SignalP"/>
    </source>
</evidence>
<dbReference type="eggNOG" id="ENOG502QW6R">
    <property type="taxonomic scope" value="Eukaryota"/>
</dbReference>
<dbReference type="PANTHER" id="PTHR20910:SF1">
    <property type="entry name" value="SUPEROXIDE DISMUTASE COPPER_ZINC BINDING DOMAIN-CONTAINING PROTEIN"/>
    <property type="match status" value="1"/>
</dbReference>
<keyword evidence="2" id="KW-0732">Signal</keyword>